<evidence type="ECO:0000256" key="1">
    <source>
        <dbReference type="ARBA" id="ARBA00022679"/>
    </source>
</evidence>
<evidence type="ECO:0000313" key="7">
    <source>
        <dbReference type="EMBL" id="MBE9252786.1"/>
    </source>
</evidence>
<dbReference type="SUPFAM" id="SSF56112">
    <property type="entry name" value="Protein kinase-like (PK-like)"/>
    <property type="match status" value="1"/>
</dbReference>
<dbReference type="EMBL" id="JADEVV010000005">
    <property type="protein sequence ID" value="MBE9252786.1"/>
    <property type="molecule type" value="Genomic_DNA"/>
</dbReference>
<dbReference type="PROSITE" id="PS50011">
    <property type="entry name" value="PROTEIN_KINASE_DOM"/>
    <property type="match status" value="1"/>
</dbReference>
<keyword evidence="7" id="KW-0723">Serine/threonine-protein kinase</keyword>
<gene>
    <name evidence="7" type="ORF">IQ217_02730</name>
</gene>
<dbReference type="CDD" id="cd14014">
    <property type="entry name" value="STKc_PknB_like"/>
    <property type="match status" value="1"/>
</dbReference>
<evidence type="ECO:0000313" key="8">
    <source>
        <dbReference type="Proteomes" id="UP000658720"/>
    </source>
</evidence>
<dbReference type="PANTHER" id="PTHR43289">
    <property type="entry name" value="MITOGEN-ACTIVATED PROTEIN KINASE KINASE KINASE 20-RELATED"/>
    <property type="match status" value="1"/>
</dbReference>
<evidence type="ECO:0000259" key="6">
    <source>
        <dbReference type="PROSITE" id="PS50011"/>
    </source>
</evidence>
<dbReference type="PROSITE" id="PS00107">
    <property type="entry name" value="PROTEIN_KINASE_ATP"/>
    <property type="match status" value="1"/>
</dbReference>
<accession>A0ABR9VR99</accession>
<dbReference type="Gene3D" id="1.10.510.10">
    <property type="entry name" value="Transferase(Phosphotransferase) domain 1"/>
    <property type="match status" value="1"/>
</dbReference>
<evidence type="ECO:0000256" key="3">
    <source>
        <dbReference type="ARBA" id="ARBA00022777"/>
    </source>
</evidence>
<dbReference type="Proteomes" id="UP000658720">
    <property type="component" value="Unassembled WGS sequence"/>
</dbReference>
<dbReference type="SMART" id="SM00220">
    <property type="entry name" value="S_TKc"/>
    <property type="match status" value="1"/>
</dbReference>
<dbReference type="InterPro" id="IPR011009">
    <property type="entry name" value="Kinase-like_dom_sf"/>
</dbReference>
<keyword evidence="8" id="KW-1185">Reference proteome</keyword>
<evidence type="ECO:0000256" key="2">
    <source>
        <dbReference type="ARBA" id="ARBA00022741"/>
    </source>
</evidence>
<evidence type="ECO:0000256" key="5">
    <source>
        <dbReference type="PROSITE-ProRule" id="PRU10141"/>
    </source>
</evidence>
<dbReference type="RefSeq" id="WP_190597722.1">
    <property type="nucleotide sequence ID" value="NZ_JADEVV010000005.1"/>
</dbReference>
<name>A0ABR9VR99_9SYNC</name>
<organism evidence="7 8">
    <name type="scientific">Synechocystis salina LEGE 00031</name>
    <dbReference type="NCBI Taxonomy" id="1828736"/>
    <lineage>
        <taxon>Bacteria</taxon>
        <taxon>Bacillati</taxon>
        <taxon>Cyanobacteriota</taxon>
        <taxon>Cyanophyceae</taxon>
        <taxon>Synechococcales</taxon>
        <taxon>Merismopediaceae</taxon>
        <taxon>Synechocystis</taxon>
    </lineage>
</organism>
<keyword evidence="1" id="KW-0808">Transferase</keyword>
<dbReference type="Pfam" id="PF00069">
    <property type="entry name" value="Pkinase"/>
    <property type="match status" value="1"/>
</dbReference>
<keyword evidence="2 5" id="KW-0547">Nucleotide-binding</keyword>
<evidence type="ECO:0000256" key="4">
    <source>
        <dbReference type="ARBA" id="ARBA00022840"/>
    </source>
</evidence>
<feature type="binding site" evidence="5">
    <location>
        <position position="45"/>
    </location>
    <ligand>
        <name>ATP</name>
        <dbReference type="ChEBI" id="CHEBI:30616"/>
    </ligand>
</feature>
<dbReference type="InterPro" id="IPR017441">
    <property type="entry name" value="Protein_kinase_ATP_BS"/>
</dbReference>
<keyword evidence="4 5" id="KW-0067">ATP-binding</keyword>
<protein>
    <submittedName>
        <fullName evidence="7">Serine/threonine protein kinase</fullName>
    </submittedName>
</protein>
<keyword evidence="3 7" id="KW-0418">Kinase</keyword>
<dbReference type="PROSITE" id="PS00108">
    <property type="entry name" value="PROTEIN_KINASE_ST"/>
    <property type="match status" value="1"/>
</dbReference>
<dbReference type="InterPro" id="IPR008271">
    <property type="entry name" value="Ser/Thr_kinase_AS"/>
</dbReference>
<sequence>MTPDSRHRRLLANRYQLVELVGSGAMGQVYRAEDKLLGGVTVAVKFLSQALLNPRMKERFEREATISALLGEKSIHIVRVRDYGLDEKEIPFYVMEYLQGENISDVIKYRPLKVERFLKVARQICFGLDCAHKGIIYQGEACPVVHRDIKPSNVLLVEDPALGELVKILDFGIAKLVQAAEESKTQAFMGTLAYCSPEQMEGKELDSRSDIYSLGVMMYEMLTGEMPLFPDNSSFGGWYEAHHHTKPHPFSARYKIPASLEALVMNCLAKSPKGRPQSVDVIIRAIDAIETEIKAPPISDTEKTQIAPHLLNSDMEATVVAQRGTGTAPEKRLPPVSELYKQLDWPSDKPKQKIVFPHVLNAAEGKLASLWVMLNQEDILTRMSSIRYNQFLLMTSPHPMVLWITVLYHREYGPRWLPCYLDLKTTSGQNFAQMLGQSGTYWLLFFALENPTRCQHMLTATVAPNQCKLLKEWAQSSQSLPGGKPQVTKRLLKQELDRLKPKIEAKLSQVKPSFNKEVSGL</sequence>
<comment type="caution">
    <text evidence="7">The sequence shown here is derived from an EMBL/GenBank/DDBJ whole genome shotgun (WGS) entry which is preliminary data.</text>
</comment>
<dbReference type="InterPro" id="IPR000719">
    <property type="entry name" value="Prot_kinase_dom"/>
</dbReference>
<feature type="domain" description="Protein kinase" evidence="6">
    <location>
        <begin position="15"/>
        <end position="289"/>
    </location>
</feature>
<dbReference type="Gene3D" id="3.30.200.20">
    <property type="entry name" value="Phosphorylase Kinase, domain 1"/>
    <property type="match status" value="1"/>
</dbReference>
<dbReference type="PANTHER" id="PTHR43289:SF34">
    <property type="entry name" value="SERINE_THREONINE-PROTEIN KINASE YBDM-RELATED"/>
    <property type="match status" value="1"/>
</dbReference>
<proteinExistence type="predicted"/>
<reference evidence="7 8" key="1">
    <citation type="submission" date="2020-10" db="EMBL/GenBank/DDBJ databases">
        <authorList>
            <person name="Castelo-Branco R."/>
            <person name="Eusebio N."/>
            <person name="Adriana R."/>
            <person name="Vieira A."/>
            <person name="Brugerolle De Fraissinette N."/>
            <person name="Rezende De Castro R."/>
            <person name="Schneider M.P."/>
            <person name="Vasconcelos V."/>
            <person name="Leao P.N."/>
        </authorList>
    </citation>
    <scope>NUCLEOTIDE SEQUENCE [LARGE SCALE GENOMIC DNA]</scope>
    <source>
        <strain evidence="7 8">LEGE 00031</strain>
    </source>
</reference>
<dbReference type="GO" id="GO:0004674">
    <property type="term" value="F:protein serine/threonine kinase activity"/>
    <property type="evidence" value="ECO:0007669"/>
    <property type="project" value="UniProtKB-KW"/>
</dbReference>